<keyword evidence="1" id="KW-0436">Ligase</keyword>
<evidence type="ECO:0000313" key="9">
    <source>
        <dbReference type="EMBL" id="CAE4618150.1"/>
    </source>
</evidence>
<dbReference type="AlphaFoldDB" id="A0A7S4VAU6"/>
<gene>
    <name evidence="9" type="ORF">AMON00008_LOCUS37197</name>
</gene>
<evidence type="ECO:0000256" key="4">
    <source>
        <dbReference type="ARBA" id="ARBA00041448"/>
    </source>
</evidence>
<accession>A0A7S4VAU6</accession>
<sequence length="938" mass="101830">MRRRIRIGHRIVSWTRSNPHLHRWPGVAASMARPYSTRCLNLAAIDLPVQRLPAQRPSFHVEGVTWNGLADSVARRGIVGQMCCPALALPCPAPAVAEHEADLPKELLSSPLKEEAPELAAGLWPRSGPSWGPPTPEASAPRGGPAACCRTPEGRHRGRWRRAPSAPPPARMPGAFVSDPDSPAERGAPCAAPDRSLAQRPPSRCRARLLPADMADTGVSPGTSASPSSAAVSNTPRLPADDTSHGDVLGRNTSGWRRIELRPPARSGEQGHSGSAEGTRQAEPMAAPVQRPATTPRAYRQRPRASACRPGLRAPVEELPVSSRPPSTAPVPAPEPADRRPGPEGIPAGEGMPRQQLSTPKAAAPPKAGSPSKPRRSGRGEHLERRSSGAPRRASISRGGAVRAKEEVEPDVSPASPRAAGGGVGASFASHLGPPGPLPSPDAALQAEPPPAPQGAAQEIALLRSVFEGRPPVLLFRCHLAEGSGRSVAEHSQERLETGACPLRMYYCHSHETHEYNAVVRTLEASGLRRTSVQSGRWCICWGTSPKPEALRSFRPFQVTNHFPGNWHIGVKDLLWRNVHRMQRRAPQQADIVPRSFVLPDDTRAWDSARAQQPGSLWIWKPVNSSCGRGIKVLRSTLSAATEKALAQKRGIVQRYVEAPLLLDGYKFDLRLYVVVTSFDPLKAYLNSEGLVRLATEKYSPSPHLLAHRTMHLTNYSVNKRSASYVRNPDGPGSGVEPPIVSLCHQGANFQGGSDVQALRGLGPNRTCFEIYGFDVLVDKNMMPWLLEVNTLPSLSSSSPLDKRIKTHLMAEALTLVGIRLVDHRLASQACVLQPKLQGLPKSHTIQSLSACSLRELGQAEWATILDAHDEFMRRGSMERIFPTRDSEERYASLFESARYANAVLAKWLKEGGEECFHPDSAHLLPPWVPRVLSFEPP</sequence>
<name>A0A7S4VAU6_9DINO</name>
<dbReference type="GO" id="GO:0000226">
    <property type="term" value="P:microtubule cytoskeleton organization"/>
    <property type="evidence" value="ECO:0007669"/>
    <property type="project" value="TreeGrafter"/>
</dbReference>
<evidence type="ECO:0000259" key="8">
    <source>
        <dbReference type="PROSITE" id="PS50975"/>
    </source>
</evidence>
<dbReference type="SUPFAM" id="SSF56059">
    <property type="entry name" value="Glutathione synthetase ATP-binding domain-like"/>
    <property type="match status" value="1"/>
</dbReference>
<dbReference type="GO" id="GO:0046872">
    <property type="term" value="F:metal ion binding"/>
    <property type="evidence" value="ECO:0007669"/>
    <property type="project" value="InterPro"/>
</dbReference>
<feature type="compositionally biased region" description="Low complexity" evidence="7">
    <location>
        <begin position="217"/>
        <end position="233"/>
    </location>
</feature>
<dbReference type="PROSITE" id="PS51221">
    <property type="entry name" value="TTL"/>
    <property type="match status" value="1"/>
</dbReference>
<dbReference type="InterPro" id="IPR011761">
    <property type="entry name" value="ATP-grasp"/>
</dbReference>
<proteinExistence type="predicted"/>
<organism evidence="9">
    <name type="scientific">Alexandrium monilatum</name>
    <dbReference type="NCBI Taxonomy" id="311494"/>
    <lineage>
        <taxon>Eukaryota</taxon>
        <taxon>Sar</taxon>
        <taxon>Alveolata</taxon>
        <taxon>Dinophyceae</taxon>
        <taxon>Gonyaulacales</taxon>
        <taxon>Pyrocystaceae</taxon>
        <taxon>Alexandrium</taxon>
    </lineage>
</organism>
<dbReference type="Gene3D" id="3.30.470.20">
    <property type="entry name" value="ATP-grasp fold, B domain"/>
    <property type="match status" value="1"/>
</dbReference>
<dbReference type="PROSITE" id="PS50975">
    <property type="entry name" value="ATP_GRASP"/>
    <property type="match status" value="1"/>
</dbReference>
<dbReference type="InterPro" id="IPR004344">
    <property type="entry name" value="TTL/TTLL_fam"/>
</dbReference>
<keyword evidence="2 6" id="KW-0547">Nucleotide-binding</keyword>
<evidence type="ECO:0000256" key="1">
    <source>
        <dbReference type="ARBA" id="ARBA00022598"/>
    </source>
</evidence>
<dbReference type="PANTHER" id="PTHR12241">
    <property type="entry name" value="TUBULIN POLYGLUTAMYLASE"/>
    <property type="match status" value="1"/>
</dbReference>
<evidence type="ECO:0000256" key="2">
    <source>
        <dbReference type="ARBA" id="ARBA00022741"/>
    </source>
</evidence>
<dbReference type="GO" id="GO:0036064">
    <property type="term" value="C:ciliary basal body"/>
    <property type="evidence" value="ECO:0007669"/>
    <property type="project" value="TreeGrafter"/>
</dbReference>
<comment type="catalytic activity">
    <reaction evidence="5">
        <text>L-glutamyl-[protein] + L-glutamate + ATP = gamma-L-glutamyl-L-glutamyl-[protein] + ADP + phosphate + H(+)</text>
        <dbReference type="Rhea" id="RHEA:60144"/>
        <dbReference type="Rhea" id="RHEA-COMP:10208"/>
        <dbReference type="Rhea" id="RHEA-COMP:15517"/>
        <dbReference type="ChEBI" id="CHEBI:15378"/>
        <dbReference type="ChEBI" id="CHEBI:29973"/>
        <dbReference type="ChEBI" id="CHEBI:29985"/>
        <dbReference type="ChEBI" id="CHEBI:30616"/>
        <dbReference type="ChEBI" id="CHEBI:43474"/>
        <dbReference type="ChEBI" id="CHEBI:143622"/>
        <dbReference type="ChEBI" id="CHEBI:456216"/>
    </reaction>
    <physiologicalReaction direction="left-to-right" evidence="5">
        <dbReference type="Rhea" id="RHEA:60145"/>
    </physiologicalReaction>
</comment>
<feature type="compositionally biased region" description="Low complexity" evidence="7">
    <location>
        <begin position="360"/>
        <end position="372"/>
    </location>
</feature>
<evidence type="ECO:0000256" key="5">
    <source>
        <dbReference type="ARBA" id="ARBA00049274"/>
    </source>
</evidence>
<dbReference type="EMBL" id="HBNR01052997">
    <property type="protein sequence ID" value="CAE4618150.1"/>
    <property type="molecule type" value="Transcribed_RNA"/>
</dbReference>
<protein>
    <recommendedName>
        <fullName evidence="4">Tubulin--tyrosine ligase-like protein 5</fullName>
    </recommendedName>
</protein>
<dbReference type="GO" id="GO:0005524">
    <property type="term" value="F:ATP binding"/>
    <property type="evidence" value="ECO:0007669"/>
    <property type="project" value="UniProtKB-UniRule"/>
</dbReference>
<dbReference type="Pfam" id="PF03133">
    <property type="entry name" value="TTL"/>
    <property type="match status" value="2"/>
</dbReference>
<dbReference type="PANTHER" id="PTHR12241:SF145">
    <property type="entry name" value="TUBULIN POLYGLUTAMYLASE TTLL5"/>
    <property type="match status" value="1"/>
</dbReference>
<evidence type="ECO:0000256" key="3">
    <source>
        <dbReference type="ARBA" id="ARBA00022840"/>
    </source>
</evidence>
<dbReference type="GO" id="GO:0070740">
    <property type="term" value="F:tubulin-glutamic acid ligase activity"/>
    <property type="evidence" value="ECO:0007669"/>
    <property type="project" value="TreeGrafter"/>
</dbReference>
<feature type="region of interest" description="Disordered" evidence="7">
    <location>
        <begin position="123"/>
        <end position="454"/>
    </location>
</feature>
<reference evidence="9" key="1">
    <citation type="submission" date="2021-01" db="EMBL/GenBank/DDBJ databases">
        <authorList>
            <person name="Corre E."/>
            <person name="Pelletier E."/>
            <person name="Niang G."/>
            <person name="Scheremetjew M."/>
            <person name="Finn R."/>
            <person name="Kale V."/>
            <person name="Holt S."/>
            <person name="Cochrane G."/>
            <person name="Meng A."/>
            <person name="Brown T."/>
            <person name="Cohen L."/>
        </authorList>
    </citation>
    <scope>NUCLEOTIDE SEQUENCE</scope>
    <source>
        <strain evidence="9">CCMP3105</strain>
    </source>
</reference>
<keyword evidence="3 6" id="KW-0067">ATP-binding</keyword>
<feature type="domain" description="ATP-grasp" evidence="8">
    <location>
        <begin position="583"/>
        <end position="818"/>
    </location>
</feature>
<feature type="compositionally biased region" description="Basic and acidic residues" evidence="7">
    <location>
        <begin position="378"/>
        <end position="387"/>
    </location>
</feature>
<evidence type="ECO:0000256" key="6">
    <source>
        <dbReference type="PROSITE-ProRule" id="PRU00409"/>
    </source>
</evidence>
<evidence type="ECO:0000256" key="7">
    <source>
        <dbReference type="SAM" id="MobiDB-lite"/>
    </source>
</evidence>
<dbReference type="GO" id="GO:0015631">
    <property type="term" value="F:tubulin binding"/>
    <property type="evidence" value="ECO:0007669"/>
    <property type="project" value="TreeGrafter"/>
</dbReference>